<dbReference type="Gene3D" id="1.10.20.10">
    <property type="entry name" value="Histone, subunit A"/>
    <property type="match status" value="1"/>
</dbReference>
<sequence>MAPGGKSAGKAMKKSGKAQKNITKSDKKRKPKRKESYAIYIYKVLKQVHPDTGVSSKAMSIMNSFVNDLFERIAAESSRLAHYNKRSTITSREIQTAVRLLLPGELAKHAVSEGTKAVTKYTRPPLLFNFVYKLPMLCKSVCDKNHCYQCYQVHIGEITDKSYSQQNISLITFNKC</sequence>
<evidence type="ECO:0000256" key="7">
    <source>
        <dbReference type="ARBA" id="ARBA00022454"/>
    </source>
</evidence>
<name>A0A6G0U6N9_APHGL</name>
<organism evidence="16 17">
    <name type="scientific">Aphis glycines</name>
    <name type="common">Soybean aphid</name>
    <dbReference type="NCBI Taxonomy" id="307491"/>
    <lineage>
        <taxon>Eukaryota</taxon>
        <taxon>Metazoa</taxon>
        <taxon>Ecdysozoa</taxon>
        <taxon>Arthropoda</taxon>
        <taxon>Hexapoda</taxon>
        <taxon>Insecta</taxon>
        <taxon>Pterygota</taxon>
        <taxon>Neoptera</taxon>
        <taxon>Paraneoptera</taxon>
        <taxon>Hemiptera</taxon>
        <taxon>Sternorrhyncha</taxon>
        <taxon>Aphidomorpha</taxon>
        <taxon>Aphidoidea</taxon>
        <taxon>Aphididae</taxon>
        <taxon>Aphidini</taxon>
        <taxon>Aphis</taxon>
        <taxon>Aphis</taxon>
    </lineage>
</organism>
<dbReference type="GO" id="GO:0000786">
    <property type="term" value="C:nucleosome"/>
    <property type="evidence" value="ECO:0007669"/>
    <property type="project" value="UniProtKB-KW"/>
</dbReference>
<evidence type="ECO:0000256" key="13">
    <source>
        <dbReference type="RuleBase" id="RU000451"/>
    </source>
</evidence>
<feature type="compositionally biased region" description="Low complexity" evidence="14">
    <location>
        <begin position="1"/>
        <end position="10"/>
    </location>
</feature>
<evidence type="ECO:0000313" key="16">
    <source>
        <dbReference type="EMBL" id="KAE9544617.1"/>
    </source>
</evidence>
<evidence type="ECO:0000256" key="5">
    <source>
        <dbReference type="ARBA" id="ARBA00011538"/>
    </source>
</evidence>
<evidence type="ECO:0000256" key="8">
    <source>
        <dbReference type="ARBA" id="ARBA00022499"/>
    </source>
</evidence>
<dbReference type="OrthoDB" id="6612180at2759"/>
<dbReference type="CDD" id="cd22910">
    <property type="entry name" value="HFD_H2B"/>
    <property type="match status" value="1"/>
</dbReference>
<dbReference type="InterPro" id="IPR000558">
    <property type="entry name" value="Histone_H2B"/>
</dbReference>
<dbReference type="GO" id="GO:0005634">
    <property type="term" value="C:nucleus"/>
    <property type="evidence" value="ECO:0007669"/>
    <property type="project" value="UniProtKB-SubCell"/>
</dbReference>
<dbReference type="Pfam" id="PF00125">
    <property type="entry name" value="Histone"/>
    <property type="match status" value="1"/>
</dbReference>
<evidence type="ECO:0000256" key="11">
    <source>
        <dbReference type="ARBA" id="ARBA00023242"/>
    </source>
</evidence>
<reference evidence="16 17" key="1">
    <citation type="submission" date="2019-08" db="EMBL/GenBank/DDBJ databases">
        <title>The genome of the soybean aphid Biotype 1, its phylome, world population structure and adaptation to the North American continent.</title>
        <authorList>
            <person name="Giordano R."/>
            <person name="Donthu R.K."/>
            <person name="Hernandez A.G."/>
            <person name="Wright C.L."/>
            <person name="Zimin A.V."/>
        </authorList>
    </citation>
    <scope>NUCLEOTIDE SEQUENCE [LARGE SCALE GENOMIC DNA]</scope>
    <source>
        <tissue evidence="16">Whole aphids</tissue>
    </source>
</reference>
<evidence type="ECO:0000256" key="6">
    <source>
        <dbReference type="ARBA" id="ARBA00017644"/>
    </source>
</evidence>
<dbReference type="GO" id="GO:0003677">
    <property type="term" value="F:DNA binding"/>
    <property type="evidence" value="ECO:0007669"/>
    <property type="project" value="UniProtKB-KW"/>
</dbReference>
<comment type="similarity">
    <text evidence="4 13">Belongs to the histone H2B family.</text>
</comment>
<dbReference type="GO" id="GO:0046982">
    <property type="term" value="F:protein heterodimerization activity"/>
    <property type="evidence" value="ECO:0007669"/>
    <property type="project" value="InterPro"/>
</dbReference>
<dbReference type="PRINTS" id="PR00621">
    <property type="entry name" value="HISTONEH2B"/>
</dbReference>
<evidence type="ECO:0000256" key="3">
    <source>
        <dbReference type="ARBA" id="ARBA00004286"/>
    </source>
</evidence>
<comment type="subunit">
    <text evidence="5 13">The nucleosome is a histone octamer containing two molecules each of H2A, H2B, H3 and H4 assembled in one H3-H4 heterotetramer and two H2A-H2B heterodimers. The octamer wraps approximately 147 bp of DNA.</text>
</comment>
<comment type="subcellular location">
    <subcellularLocation>
        <location evidence="3">Chromosome</location>
    </subcellularLocation>
    <subcellularLocation>
        <location evidence="2 13">Nucleus</location>
    </subcellularLocation>
</comment>
<keyword evidence="17" id="KW-1185">Reference proteome</keyword>
<dbReference type="PANTHER" id="PTHR23428">
    <property type="entry name" value="HISTONE H2B"/>
    <property type="match status" value="1"/>
</dbReference>
<comment type="caution">
    <text evidence="16">The sequence shown here is derived from an EMBL/GenBank/DDBJ whole genome shotgun (WGS) entry which is preliminary data.</text>
</comment>
<keyword evidence="9" id="KW-0832">Ubl conjugation</keyword>
<dbReference type="SMART" id="SM00427">
    <property type="entry name" value="H2B"/>
    <property type="match status" value="1"/>
</dbReference>
<gene>
    <name evidence="16" type="ORF">AGLY_000159</name>
</gene>
<dbReference type="SUPFAM" id="SSF47113">
    <property type="entry name" value="Histone-fold"/>
    <property type="match status" value="1"/>
</dbReference>
<dbReference type="InterPro" id="IPR055333">
    <property type="entry name" value="HISTONE_H2B_site"/>
</dbReference>
<keyword evidence="12 13" id="KW-0544">Nucleosome core</keyword>
<evidence type="ECO:0000256" key="2">
    <source>
        <dbReference type="ARBA" id="ARBA00004123"/>
    </source>
</evidence>
<dbReference type="InterPro" id="IPR007125">
    <property type="entry name" value="H2A/H2B/H3"/>
</dbReference>
<keyword evidence="10 13" id="KW-0238">DNA-binding</keyword>
<feature type="domain" description="Core Histone H2A/H2B/H3" evidence="15">
    <location>
        <begin position="20"/>
        <end position="100"/>
    </location>
</feature>
<keyword evidence="11 13" id="KW-0539">Nucleus</keyword>
<dbReference type="PROSITE" id="PS00357">
    <property type="entry name" value="HISTONE_H2B"/>
    <property type="match status" value="1"/>
</dbReference>
<feature type="region of interest" description="Disordered" evidence="14">
    <location>
        <begin position="1"/>
        <end position="31"/>
    </location>
</feature>
<keyword evidence="7 13" id="KW-0158">Chromosome</keyword>
<proteinExistence type="inferred from homology"/>
<evidence type="ECO:0000313" key="17">
    <source>
        <dbReference type="Proteomes" id="UP000475862"/>
    </source>
</evidence>
<accession>A0A6G0U6N9</accession>
<dbReference type="GO" id="GO:0030527">
    <property type="term" value="F:structural constituent of chromatin"/>
    <property type="evidence" value="ECO:0007669"/>
    <property type="project" value="InterPro"/>
</dbReference>
<evidence type="ECO:0000259" key="15">
    <source>
        <dbReference type="Pfam" id="PF00125"/>
    </source>
</evidence>
<keyword evidence="8" id="KW-1017">Isopeptide bond</keyword>
<evidence type="ECO:0000256" key="12">
    <source>
        <dbReference type="ARBA" id="ARBA00023269"/>
    </source>
</evidence>
<evidence type="ECO:0000256" key="4">
    <source>
        <dbReference type="ARBA" id="ARBA00006846"/>
    </source>
</evidence>
<evidence type="ECO:0000256" key="1">
    <source>
        <dbReference type="ARBA" id="ARBA00002001"/>
    </source>
</evidence>
<comment type="function">
    <text evidence="1">Core component of nucleosome. Nucleosomes wrap and compact DNA into chromatin, limiting DNA accessibility to the cellular machineries which require DNA as a template. Histones thereby play a central role in transcription regulation, DNA repair, DNA replication and chromosomal stability. DNA accessibility is regulated via a complex set of post-translational modifications of histones, also called histone code, and nucleosome remodeling.</text>
</comment>
<dbReference type="EMBL" id="VYZN01000001">
    <property type="protein sequence ID" value="KAE9544617.1"/>
    <property type="molecule type" value="Genomic_DNA"/>
</dbReference>
<protein>
    <recommendedName>
        <fullName evidence="6 13">Histone H2B</fullName>
    </recommendedName>
</protein>
<evidence type="ECO:0000256" key="10">
    <source>
        <dbReference type="ARBA" id="ARBA00023125"/>
    </source>
</evidence>
<evidence type="ECO:0000256" key="14">
    <source>
        <dbReference type="SAM" id="MobiDB-lite"/>
    </source>
</evidence>
<dbReference type="Proteomes" id="UP000475862">
    <property type="component" value="Unassembled WGS sequence"/>
</dbReference>
<dbReference type="InterPro" id="IPR009072">
    <property type="entry name" value="Histone-fold"/>
</dbReference>
<dbReference type="AlphaFoldDB" id="A0A6G0U6N9"/>
<dbReference type="FunFam" id="1.10.20.10:FF:000016">
    <property type="entry name" value="Histone H2B"/>
    <property type="match status" value="1"/>
</dbReference>
<evidence type="ECO:0000256" key="9">
    <source>
        <dbReference type="ARBA" id="ARBA00022843"/>
    </source>
</evidence>